<comment type="caution">
    <text evidence="8">The sequence shown here is derived from an EMBL/GenBank/DDBJ whole genome shotgun (WGS) entry which is preliminary data.</text>
</comment>
<name>Q5CTJ7_CRYPI</name>
<feature type="domain" description="Methyltransferase" evidence="7">
    <location>
        <begin position="352"/>
        <end position="470"/>
    </location>
</feature>
<dbReference type="Pfam" id="PF13847">
    <property type="entry name" value="Methyltransf_31"/>
    <property type="match status" value="1"/>
</dbReference>
<evidence type="ECO:0000256" key="2">
    <source>
        <dbReference type="ARBA" id="ARBA00022679"/>
    </source>
</evidence>
<dbReference type="CDD" id="cd02440">
    <property type="entry name" value="AdoMet_MTases"/>
    <property type="match status" value="1"/>
</dbReference>
<evidence type="ECO:0000256" key="4">
    <source>
        <dbReference type="PROSITE-ProRule" id="PRU01024"/>
    </source>
</evidence>
<dbReference type="PROSITE" id="PS01230">
    <property type="entry name" value="TRMA_1"/>
    <property type="match status" value="1"/>
</dbReference>
<keyword evidence="2 4" id="KW-0808">Transferase</keyword>
<evidence type="ECO:0000313" key="9">
    <source>
        <dbReference type="Proteomes" id="UP000006726"/>
    </source>
</evidence>
<feature type="region of interest" description="Disordered" evidence="6">
    <location>
        <begin position="1"/>
        <end position="20"/>
    </location>
</feature>
<feature type="active site" evidence="5">
    <location>
        <position position="469"/>
    </location>
</feature>
<dbReference type="PROSITE" id="PS51687">
    <property type="entry name" value="SAM_MT_RNA_M5U"/>
    <property type="match status" value="1"/>
</dbReference>
<evidence type="ECO:0000313" key="8">
    <source>
        <dbReference type="EMBL" id="EAK88906.1"/>
    </source>
</evidence>
<evidence type="ECO:0000256" key="5">
    <source>
        <dbReference type="PROSITE-ProRule" id="PRU10015"/>
    </source>
</evidence>
<protein>
    <submittedName>
        <fullName evidence="8">TrmA RNA methylase</fullName>
    </submittedName>
</protein>
<gene>
    <name evidence="8" type="ORF">cgd2_2710</name>
</gene>
<reference evidence="8 9" key="1">
    <citation type="journal article" date="2004" name="Science">
        <title>Complete genome sequence of the apicomplexan, Cryptosporidium parvum.</title>
        <authorList>
            <person name="Abrahamsen M.S."/>
            <person name="Templeton T.J."/>
            <person name="Enomoto S."/>
            <person name="Abrahante J.E."/>
            <person name="Zhu G."/>
            <person name="Lancto C.A."/>
            <person name="Deng M."/>
            <person name="Liu C."/>
            <person name="Widmer G."/>
            <person name="Tzipori S."/>
            <person name="Buck G.A."/>
            <person name="Xu P."/>
            <person name="Bankier A.T."/>
            <person name="Dear P.H."/>
            <person name="Konfortov B.A."/>
            <person name="Spriggs H.F."/>
            <person name="Iyer L."/>
            <person name="Anantharaman V."/>
            <person name="Aravind L."/>
            <person name="Kapur V."/>
        </authorList>
    </citation>
    <scope>NUCLEOTIDE SEQUENCE [LARGE SCALE GENOMIC DNA]</scope>
    <source>
        <strain evidence="9">Iowa II</strain>
    </source>
</reference>
<dbReference type="EMBL" id="AAEE01000005">
    <property type="protein sequence ID" value="EAK88906.1"/>
    <property type="molecule type" value="Genomic_DNA"/>
</dbReference>
<dbReference type="Proteomes" id="UP000006726">
    <property type="component" value="Chromosome 2"/>
</dbReference>
<dbReference type="GO" id="GO:0032259">
    <property type="term" value="P:methylation"/>
    <property type="evidence" value="ECO:0007669"/>
    <property type="project" value="UniProtKB-KW"/>
</dbReference>
<dbReference type="KEGG" id="cpv:cgd2_2710"/>
<evidence type="ECO:0000259" key="7">
    <source>
        <dbReference type="Pfam" id="PF13847"/>
    </source>
</evidence>
<keyword evidence="1 4" id="KW-0489">Methyltransferase</keyword>
<feature type="binding site" evidence="4">
    <location>
        <position position="319"/>
    </location>
    <ligand>
        <name>S-adenosyl-L-methionine</name>
        <dbReference type="ChEBI" id="CHEBI:59789"/>
    </ligand>
</feature>
<feature type="binding site" evidence="4">
    <location>
        <position position="441"/>
    </location>
    <ligand>
        <name>S-adenosyl-L-methionine</name>
        <dbReference type="ChEBI" id="CHEBI:59789"/>
    </ligand>
</feature>
<dbReference type="PANTHER" id="PTHR45904:SF2">
    <property type="entry name" value="TRNA (URACIL-5-)-METHYLTRANSFERASE HOMOLOG A"/>
    <property type="match status" value="1"/>
</dbReference>
<dbReference type="SUPFAM" id="SSF53335">
    <property type="entry name" value="S-adenosyl-L-methionine-dependent methyltransferases"/>
    <property type="match status" value="1"/>
</dbReference>
<proteinExistence type="inferred from homology"/>
<dbReference type="OMA" id="TPLWNMP"/>
<organism evidence="8 9">
    <name type="scientific">Cryptosporidium parvum (strain Iowa II)</name>
    <dbReference type="NCBI Taxonomy" id="353152"/>
    <lineage>
        <taxon>Eukaryota</taxon>
        <taxon>Sar</taxon>
        <taxon>Alveolata</taxon>
        <taxon>Apicomplexa</taxon>
        <taxon>Conoidasida</taxon>
        <taxon>Coccidia</taxon>
        <taxon>Eucoccidiorida</taxon>
        <taxon>Eimeriorina</taxon>
        <taxon>Cryptosporidiidae</taxon>
        <taxon>Cryptosporidium</taxon>
    </lineage>
</organism>
<dbReference type="GeneID" id="3373668"/>
<dbReference type="GO" id="GO:0006396">
    <property type="term" value="P:RNA processing"/>
    <property type="evidence" value="ECO:0007669"/>
    <property type="project" value="InterPro"/>
</dbReference>
<evidence type="ECO:0000256" key="3">
    <source>
        <dbReference type="ARBA" id="ARBA00022691"/>
    </source>
</evidence>
<dbReference type="InParanoid" id="Q5CTJ7"/>
<evidence type="ECO:0000256" key="6">
    <source>
        <dbReference type="SAM" id="MobiDB-lite"/>
    </source>
</evidence>
<dbReference type="GO" id="GO:0003723">
    <property type="term" value="F:RNA binding"/>
    <property type="evidence" value="ECO:0007669"/>
    <property type="project" value="TreeGrafter"/>
</dbReference>
<comment type="similarity">
    <text evidence="4">Belongs to the class I-like SAM-binding methyltransferase superfamily. RNA M5U methyltransferase family.</text>
</comment>
<dbReference type="InterPro" id="IPR030390">
    <property type="entry name" value="MeTrfase_TrmA_AS"/>
</dbReference>
<feature type="active site" description="Nucleophile" evidence="4">
    <location>
        <position position="469"/>
    </location>
</feature>
<dbReference type="RefSeq" id="XP_626472.1">
    <property type="nucleotide sequence ID" value="XM_626472.1"/>
</dbReference>
<dbReference type="AlphaFoldDB" id="Q5CTJ7"/>
<feature type="binding site" evidence="4">
    <location>
        <position position="391"/>
    </location>
    <ligand>
        <name>S-adenosyl-L-methionine</name>
        <dbReference type="ChEBI" id="CHEBI:59789"/>
    </ligand>
</feature>
<dbReference type="InterPro" id="IPR010280">
    <property type="entry name" value="U5_MeTrfase_fam"/>
</dbReference>
<dbReference type="Gene3D" id="3.40.50.150">
    <property type="entry name" value="Vaccinia Virus protein VP39"/>
    <property type="match status" value="1"/>
</dbReference>
<keyword evidence="9" id="KW-1185">Reference proteome</keyword>
<keyword evidence="3 4" id="KW-0949">S-adenosyl-L-methionine</keyword>
<sequence length="550" mass="62742">IRTEMKNPAKKRAKLDKNEGSTKNCGFEYLRKKVTPLYNDSYINQLDFKNNLVRRNLGLLSKSIWKSATSKGLIPPKWCKVEKKERMTNSFSLVDFEGLIQAFPIVSIKDEDKGTIPYSYRNKYEFTIGYTNNEILDADSDISVGFVAYIDRFEPITIGVLDNSNEVDNSNDIQDTKTLEIINPCIIPIIKKTEKMVKMSSRESDFKVYSRRNRSGIWRLLLIRLSETNKEIMVTIQTTNVERIGVKNKIVDLLIEEFIDKSFEMDLIGYKIKSLYLHQSDSIVDTFDIGKLDLLHGSPQISFKIRNTELFIGPLSFFQTNTKGCETLYNEIRKVIEIKLLENLKKNENLKKKKLIILDICCGVGAIGLTLLDIFRDLGRNFKDVELIGIDCSREAINSAKKNAENIGVENAKYYTGTAESILPGFLENLPSNNLVIAIVDPPRSGLHSSVVKSLRKMAKIEYLIYVSCNVESLVKNCIELCSSYDPHTDQQEYFPVFFPECAVPVDMFPFTKHVETILYLKRYVNNPNSSVVSKSKITDNISNNPLLAR</sequence>
<dbReference type="STRING" id="353152.Q5CTJ7"/>
<feature type="non-terminal residue" evidence="8">
    <location>
        <position position="1"/>
    </location>
</feature>
<dbReference type="InterPro" id="IPR029063">
    <property type="entry name" value="SAM-dependent_MTases_sf"/>
</dbReference>
<dbReference type="InterPro" id="IPR045850">
    <property type="entry name" value="TRM2_met"/>
</dbReference>
<accession>Q5CTJ7</accession>
<dbReference type="OrthoDB" id="10250660at2759"/>
<evidence type="ECO:0000256" key="1">
    <source>
        <dbReference type="ARBA" id="ARBA00022603"/>
    </source>
</evidence>
<comment type="caution">
    <text evidence="4">Lacks conserved residue(s) required for the propagation of feature annotation.</text>
</comment>
<dbReference type="PANTHER" id="PTHR45904">
    <property type="entry name" value="TRNA (URACIL-5-)-METHYLTRANSFERASE"/>
    <property type="match status" value="1"/>
</dbReference>
<dbReference type="GO" id="GO:0008173">
    <property type="term" value="F:RNA methyltransferase activity"/>
    <property type="evidence" value="ECO:0007669"/>
    <property type="project" value="InterPro"/>
</dbReference>
<dbReference type="Gene3D" id="2.40.50.1070">
    <property type="match status" value="1"/>
</dbReference>
<dbReference type="InterPro" id="IPR025714">
    <property type="entry name" value="Methyltranfer_dom"/>
</dbReference>